<evidence type="ECO:0000256" key="10">
    <source>
        <dbReference type="ARBA" id="ARBA00023012"/>
    </source>
</evidence>
<feature type="domain" description="HAMP" evidence="14">
    <location>
        <begin position="132"/>
        <end position="184"/>
    </location>
</feature>
<dbReference type="PROSITE" id="PS50885">
    <property type="entry name" value="HAMP"/>
    <property type="match status" value="1"/>
</dbReference>
<dbReference type="InterPro" id="IPR003661">
    <property type="entry name" value="HisK_dim/P_dom"/>
</dbReference>
<dbReference type="InterPro" id="IPR036097">
    <property type="entry name" value="HisK_dim/P_sf"/>
</dbReference>
<comment type="catalytic activity">
    <reaction evidence="1">
        <text>ATP + protein L-histidine = ADP + protein N-phospho-L-histidine.</text>
        <dbReference type="EC" id="2.7.13.3"/>
    </reaction>
</comment>
<accession>A0A4R4EG42</accession>
<dbReference type="InterPro" id="IPR005467">
    <property type="entry name" value="His_kinase_dom"/>
</dbReference>
<dbReference type="PANTHER" id="PTHR45453:SF1">
    <property type="entry name" value="PHOSPHATE REGULON SENSOR PROTEIN PHOR"/>
    <property type="match status" value="1"/>
</dbReference>
<dbReference type="CDD" id="cd06225">
    <property type="entry name" value="HAMP"/>
    <property type="match status" value="1"/>
</dbReference>
<keyword evidence="8 15" id="KW-0418">Kinase</keyword>
<dbReference type="EMBL" id="SKFG01000004">
    <property type="protein sequence ID" value="TCZ78749.1"/>
    <property type="molecule type" value="Genomic_DNA"/>
</dbReference>
<keyword evidence="12" id="KW-0812">Transmembrane</keyword>
<comment type="subcellular location">
    <subcellularLocation>
        <location evidence="2">Cell membrane</location>
        <topology evidence="2">Multi-pass membrane protein</topology>
    </subcellularLocation>
</comment>
<evidence type="ECO:0000313" key="15">
    <source>
        <dbReference type="EMBL" id="TCZ78749.1"/>
    </source>
</evidence>
<keyword evidence="11 12" id="KW-0472">Membrane</keyword>
<keyword evidence="12" id="KW-1133">Transmembrane helix</keyword>
<evidence type="ECO:0000256" key="1">
    <source>
        <dbReference type="ARBA" id="ARBA00000085"/>
    </source>
</evidence>
<dbReference type="Gene3D" id="6.10.340.10">
    <property type="match status" value="1"/>
</dbReference>
<dbReference type="Gene3D" id="1.10.287.130">
    <property type="match status" value="1"/>
</dbReference>
<organism evidence="15 16">
    <name type="scientific">Paenibacillus albiflavus</name>
    <dbReference type="NCBI Taxonomy" id="2545760"/>
    <lineage>
        <taxon>Bacteria</taxon>
        <taxon>Bacillati</taxon>
        <taxon>Bacillota</taxon>
        <taxon>Bacilli</taxon>
        <taxon>Bacillales</taxon>
        <taxon>Paenibacillaceae</taxon>
        <taxon>Paenibacillus</taxon>
    </lineage>
</organism>
<feature type="transmembrane region" description="Helical" evidence="12">
    <location>
        <begin position="12"/>
        <end position="34"/>
    </location>
</feature>
<dbReference type="CDD" id="cd00082">
    <property type="entry name" value="HisKA"/>
    <property type="match status" value="1"/>
</dbReference>
<dbReference type="Proteomes" id="UP000295418">
    <property type="component" value="Unassembled WGS sequence"/>
</dbReference>
<keyword evidence="7" id="KW-0547">Nucleotide-binding</keyword>
<dbReference type="EC" id="2.7.13.3" evidence="3"/>
<evidence type="ECO:0000256" key="12">
    <source>
        <dbReference type="SAM" id="Phobius"/>
    </source>
</evidence>
<dbReference type="RefSeq" id="WP_132417199.1">
    <property type="nucleotide sequence ID" value="NZ_SKFG01000004.1"/>
</dbReference>
<dbReference type="SUPFAM" id="SSF47384">
    <property type="entry name" value="Homodimeric domain of signal transducing histidine kinase"/>
    <property type="match status" value="1"/>
</dbReference>
<dbReference type="PANTHER" id="PTHR45453">
    <property type="entry name" value="PHOSPHATE REGULON SENSOR PROTEIN PHOR"/>
    <property type="match status" value="1"/>
</dbReference>
<dbReference type="Pfam" id="PF00512">
    <property type="entry name" value="HisKA"/>
    <property type="match status" value="1"/>
</dbReference>
<evidence type="ECO:0000256" key="5">
    <source>
        <dbReference type="ARBA" id="ARBA00022553"/>
    </source>
</evidence>
<dbReference type="GO" id="GO:0016036">
    <property type="term" value="P:cellular response to phosphate starvation"/>
    <property type="evidence" value="ECO:0007669"/>
    <property type="project" value="TreeGrafter"/>
</dbReference>
<dbReference type="GO" id="GO:0005524">
    <property type="term" value="F:ATP binding"/>
    <property type="evidence" value="ECO:0007669"/>
    <property type="project" value="UniProtKB-KW"/>
</dbReference>
<evidence type="ECO:0000256" key="4">
    <source>
        <dbReference type="ARBA" id="ARBA00022475"/>
    </source>
</evidence>
<dbReference type="InterPro" id="IPR003594">
    <property type="entry name" value="HATPase_dom"/>
</dbReference>
<proteinExistence type="predicted"/>
<comment type="caution">
    <text evidence="15">The sequence shown here is derived from an EMBL/GenBank/DDBJ whole genome shotgun (WGS) entry which is preliminary data.</text>
</comment>
<dbReference type="Gene3D" id="3.30.565.10">
    <property type="entry name" value="Histidine kinase-like ATPase, C-terminal domain"/>
    <property type="match status" value="1"/>
</dbReference>
<evidence type="ECO:0000256" key="8">
    <source>
        <dbReference type="ARBA" id="ARBA00022777"/>
    </source>
</evidence>
<dbReference type="InterPro" id="IPR004358">
    <property type="entry name" value="Sig_transdc_His_kin-like_C"/>
</dbReference>
<feature type="transmembrane region" description="Helical" evidence="12">
    <location>
        <begin position="108"/>
        <end position="130"/>
    </location>
</feature>
<dbReference type="AlphaFoldDB" id="A0A4R4EG42"/>
<dbReference type="GO" id="GO:0005886">
    <property type="term" value="C:plasma membrane"/>
    <property type="evidence" value="ECO:0007669"/>
    <property type="project" value="UniProtKB-SubCell"/>
</dbReference>
<dbReference type="SUPFAM" id="SSF55874">
    <property type="entry name" value="ATPase domain of HSP90 chaperone/DNA topoisomerase II/histidine kinase"/>
    <property type="match status" value="1"/>
</dbReference>
<evidence type="ECO:0000256" key="2">
    <source>
        <dbReference type="ARBA" id="ARBA00004651"/>
    </source>
</evidence>
<evidence type="ECO:0000256" key="7">
    <source>
        <dbReference type="ARBA" id="ARBA00022741"/>
    </source>
</evidence>
<gene>
    <name evidence="15" type="ORF">E0485_06615</name>
</gene>
<dbReference type="GO" id="GO:0000155">
    <property type="term" value="F:phosphorelay sensor kinase activity"/>
    <property type="evidence" value="ECO:0007669"/>
    <property type="project" value="InterPro"/>
</dbReference>
<protein>
    <recommendedName>
        <fullName evidence="3">histidine kinase</fullName>
        <ecNumber evidence="3">2.7.13.3</ecNumber>
    </recommendedName>
</protein>
<dbReference type="FunFam" id="3.30.565.10:FF:000006">
    <property type="entry name" value="Sensor histidine kinase WalK"/>
    <property type="match status" value="1"/>
</dbReference>
<evidence type="ECO:0000256" key="11">
    <source>
        <dbReference type="ARBA" id="ARBA00023136"/>
    </source>
</evidence>
<dbReference type="PRINTS" id="PR00344">
    <property type="entry name" value="BCTRLSENSOR"/>
</dbReference>
<evidence type="ECO:0000256" key="3">
    <source>
        <dbReference type="ARBA" id="ARBA00012438"/>
    </source>
</evidence>
<dbReference type="OrthoDB" id="9773956at2"/>
<evidence type="ECO:0000313" key="16">
    <source>
        <dbReference type="Proteomes" id="UP000295418"/>
    </source>
</evidence>
<keyword evidence="10" id="KW-0902">Two-component regulatory system</keyword>
<keyword evidence="6" id="KW-0808">Transferase</keyword>
<dbReference type="PROSITE" id="PS50109">
    <property type="entry name" value="HIS_KIN"/>
    <property type="match status" value="1"/>
</dbReference>
<reference evidence="15 16" key="1">
    <citation type="submission" date="2019-03" db="EMBL/GenBank/DDBJ databases">
        <authorList>
            <person name="Kim M.K.M."/>
        </authorList>
    </citation>
    <scope>NUCLEOTIDE SEQUENCE [LARGE SCALE GENOMIC DNA]</scope>
    <source>
        <strain evidence="15 16">18JY21-1</strain>
    </source>
</reference>
<keyword evidence="9" id="KW-0067">ATP-binding</keyword>
<dbReference type="InterPro" id="IPR036890">
    <property type="entry name" value="HATPase_C_sf"/>
</dbReference>
<dbReference type="CDD" id="cd00075">
    <property type="entry name" value="HATPase"/>
    <property type="match status" value="1"/>
</dbReference>
<keyword evidence="4" id="KW-1003">Cell membrane</keyword>
<keyword evidence="16" id="KW-1185">Reference proteome</keyword>
<dbReference type="SMART" id="SM00387">
    <property type="entry name" value="HATPase_c"/>
    <property type="match status" value="1"/>
</dbReference>
<dbReference type="InterPro" id="IPR050351">
    <property type="entry name" value="BphY/WalK/GraS-like"/>
</dbReference>
<evidence type="ECO:0000259" key="14">
    <source>
        <dbReference type="PROSITE" id="PS50885"/>
    </source>
</evidence>
<keyword evidence="5" id="KW-0597">Phosphoprotein</keyword>
<sequence length="412" mass="47024">MSVFANPEVKKHTLILAIILLLFSSVTIAGLWSISDELKQNYVELSGSLVGTVLHQHPELEKEIVPLLTQGSNEQYMDEGLNILNAYGYNRQISPLLIPQLQEVYPRYILYSACCLLLLIGSLLGINYRYNQVLFGKIRRVTQYADQVIEGNLNLQMTETKEGDFSKLSHSLNRMRLIIQRHIHDLTKEKQFLVRLMSDISHQLKTPLASLMMYTEILAERPLTKEQQRMFLQNSEEQLERMNWLIQSLLKLAKLDVGAIQFQRTKGRLDQTVQASTELLHGMAEKHKVDVQVITKTESIMLHDREWLIEALLNLIKNAIEHTPEGGHVFVELERGSAVYKIHIRDEGGGIERADLPHIFERFYRGKNSKKTGSVGIGLSLSKSIVEGHYGYIDVQSERGKGTTFTIVFPVM</sequence>
<name>A0A4R4EG42_9BACL</name>
<evidence type="ECO:0000256" key="6">
    <source>
        <dbReference type="ARBA" id="ARBA00022679"/>
    </source>
</evidence>
<evidence type="ECO:0000256" key="9">
    <source>
        <dbReference type="ARBA" id="ARBA00022840"/>
    </source>
</evidence>
<feature type="domain" description="Histidine kinase" evidence="13">
    <location>
        <begin position="199"/>
        <end position="412"/>
    </location>
</feature>
<dbReference type="InterPro" id="IPR003660">
    <property type="entry name" value="HAMP_dom"/>
</dbReference>
<evidence type="ECO:0000259" key="13">
    <source>
        <dbReference type="PROSITE" id="PS50109"/>
    </source>
</evidence>
<dbReference type="GO" id="GO:0004721">
    <property type="term" value="F:phosphoprotein phosphatase activity"/>
    <property type="evidence" value="ECO:0007669"/>
    <property type="project" value="TreeGrafter"/>
</dbReference>
<dbReference type="Pfam" id="PF02518">
    <property type="entry name" value="HATPase_c"/>
    <property type="match status" value="1"/>
</dbReference>
<dbReference type="SMART" id="SM00388">
    <property type="entry name" value="HisKA"/>
    <property type="match status" value="1"/>
</dbReference>